<dbReference type="Proteomes" id="UP000013827">
    <property type="component" value="Unassembled WGS sequence"/>
</dbReference>
<protein>
    <submittedName>
        <fullName evidence="2">Uncharacterized protein</fullName>
    </submittedName>
</protein>
<reference evidence="3" key="1">
    <citation type="journal article" date="2013" name="Nature">
        <title>Pan genome of the phytoplankton Emiliania underpins its global distribution.</title>
        <authorList>
            <person name="Read B.A."/>
            <person name="Kegel J."/>
            <person name="Klute M.J."/>
            <person name="Kuo A."/>
            <person name="Lefebvre S.C."/>
            <person name="Maumus F."/>
            <person name="Mayer C."/>
            <person name="Miller J."/>
            <person name="Monier A."/>
            <person name="Salamov A."/>
            <person name="Young J."/>
            <person name="Aguilar M."/>
            <person name="Claverie J.M."/>
            <person name="Frickenhaus S."/>
            <person name="Gonzalez K."/>
            <person name="Herman E.K."/>
            <person name="Lin Y.C."/>
            <person name="Napier J."/>
            <person name="Ogata H."/>
            <person name="Sarno A.F."/>
            <person name="Shmutz J."/>
            <person name="Schroeder D."/>
            <person name="de Vargas C."/>
            <person name="Verret F."/>
            <person name="von Dassow P."/>
            <person name="Valentin K."/>
            <person name="Van de Peer Y."/>
            <person name="Wheeler G."/>
            <person name="Dacks J.B."/>
            <person name="Delwiche C.F."/>
            <person name="Dyhrman S.T."/>
            <person name="Glockner G."/>
            <person name="John U."/>
            <person name="Richards T."/>
            <person name="Worden A.Z."/>
            <person name="Zhang X."/>
            <person name="Grigoriev I.V."/>
            <person name="Allen A.E."/>
            <person name="Bidle K."/>
            <person name="Borodovsky M."/>
            <person name="Bowler C."/>
            <person name="Brownlee C."/>
            <person name="Cock J.M."/>
            <person name="Elias M."/>
            <person name="Gladyshev V.N."/>
            <person name="Groth M."/>
            <person name="Guda C."/>
            <person name="Hadaegh A."/>
            <person name="Iglesias-Rodriguez M.D."/>
            <person name="Jenkins J."/>
            <person name="Jones B.M."/>
            <person name="Lawson T."/>
            <person name="Leese F."/>
            <person name="Lindquist E."/>
            <person name="Lobanov A."/>
            <person name="Lomsadze A."/>
            <person name="Malik S.B."/>
            <person name="Marsh M.E."/>
            <person name="Mackinder L."/>
            <person name="Mock T."/>
            <person name="Mueller-Roeber B."/>
            <person name="Pagarete A."/>
            <person name="Parker M."/>
            <person name="Probert I."/>
            <person name="Quesneville H."/>
            <person name="Raines C."/>
            <person name="Rensing S.A."/>
            <person name="Riano-Pachon D.M."/>
            <person name="Richier S."/>
            <person name="Rokitta S."/>
            <person name="Shiraiwa Y."/>
            <person name="Soanes D.M."/>
            <person name="van der Giezen M."/>
            <person name="Wahlund T.M."/>
            <person name="Williams B."/>
            <person name="Wilson W."/>
            <person name="Wolfe G."/>
            <person name="Wurch L.L."/>
        </authorList>
    </citation>
    <scope>NUCLEOTIDE SEQUENCE</scope>
</reference>
<organism evidence="2 3">
    <name type="scientific">Emiliania huxleyi (strain CCMP1516)</name>
    <dbReference type="NCBI Taxonomy" id="280463"/>
    <lineage>
        <taxon>Eukaryota</taxon>
        <taxon>Haptista</taxon>
        <taxon>Haptophyta</taxon>
        <taxon>Prymnesiophyceae</taxon>
        <taxon>Isochrysidales</taxon>
        <taxon>Noelaerhabdaceae</taxon>
        <taxon>Emiliania</taxon>
    </lineage>
</organism>
<evidence type="ECO:0000313" key="2">
    <source>
        <dbReference type="EnsemblProtists" id="EOD20919"/>
    </source>
</evidence>
<feature type="compositionally biased region" description="Polar residues" evidence="1">
    <location>
        <begin position="15"/>
        <end position="24"/>
    </location>
</feature>
<dbReference type="HOGENOM" id="CLU_3000433_0_0_1"/>
<dbReference type="RefSeq" id="XP_005773348.1">
    <property type="nucleotide sequence ID" value="XM_005773291.1"/>
</dbReference>
<evidence type="ECO:0000313" key="3">
    <source>
        <dbReference type="Proteomes" id="UP000013827"/>
    </source>
</evidence>
<sequence length="57" mass="5932">MGGGRAAAAVPPSPALTSPSCFSSNQPVSLRGRRGWECSRAAARAARDLFREGTWVG</sequence>
<evidence type="ECO:0000256" key="1">
    <source>
        <dbReference type="SAM" id="MobiDB-lite"/>
    </source>
</evidence>
<keyword evidence="3" id="KW-1185">Reference proteome</keyword>
<reference evidence="2" key="2">
    <citation type="submission" date="2024-10" db="UniProtKB">
        <authorList>
            <consortium name="EnsemblProtists"/>
        </authorList>
    </citation>
    <scope>IDENTIFICATION</scope>
</reference>
<dbReference type="PaxDb" id="2903-EOD20919"/>
<name>A0A0D3JBN4_EMIH1</name>
<proteinExistence type="predicted"/>
<dbReference type="GeneID" id="17266465"/>
<accession>A0A0D3JBN4</accession>
<dbReference type="AlphaFoldDB" id="A0A0D3JBN4"/>
<feature type="region of interest" description="Disordered" evidence="1">
    <location>
        <begin position="1"/>
        <end position="24"/>
    </location>
</feature>
<dbReference type="KEGG" id="ehx:EMIHUDRAFT_435741"/>
<dbReference type="EnsemblProtists" id="EOD20919">
    <property type="protein sequence ID" value="EOD20919"/>
    <property type="gene ID" value="EMIHUDRAFT_435741"/>
</dbReference>